<dbReference type="Pfam" id="PF00144">
    <property type="entry name" value="Beta-lactamase"/>
    <property type="match status" value="1"/>
</dbReference>
<feature type="domain" description="Beta-lactamase-related" evidence="2">
    <location>
        <begin position="10"/>
        <end position="331"/>
    </location>
</feature>
<dbReference type="Gene3D" id="3.40.710.10">
    <property type="entry name" value="DD-peptidase/beta-lactamase superfamily"/>
    <property type="match status" value="1"/>
</dbReference>
<dbReference type="GO" id="GO:0016787">
    <property type="term" value="F:hydrolase activity"/>
    <property type="evidence" value="ECO:0007669"/>
    <property type="project" value="UniProtKB-KW"/>
</dbReference>
<dbReference type="STRING" id="1703779.AMJ83_04795"/>
<evidence type="ECO:0000256" key="1">
    <source>
        <dbReference type="ARBA" id="ARBA00022801"/>
    </source>
</evidence>
<dbReference type="InterPro" id="IPR001466">
    <property type="entry name" value="Beta-lactam-related"/>
</dbReference>
<dbReference type="Proteomes" id="UP000051373">
    <property type="component" value="Unassembled WGS sequence"/>
</dbReference>
<gene>
    <name evidence="3" type="ORF">AMJ83_04795</name>
</gene>
<name>A0A0S8FTC3_UNCW3</name>
<proteinExistence type="predicted"/>
<dbReference type="PANTHER" id="PTHR43283:SF11">
    <property type="entry name" value="BETA-LACTAMASE-RELATED DOMAIN-CONTAINING PROTEIN"/>
    <property type="match status" value="1"/>
</dbReference>
<dbReference type="InterPro" id="IPR012338">
    <property type="entry name" value="Beta-lactam/transpept-like"/>
</dbReference>
<comment type="caution">
    <text evidence="3">The sequence shown here is derived from an EMBL/GenBank/DDBJ whole genome shotgun (WGS) entry which is preliminary data.</text>
</comment>
<dbReference type="AlphaFoldDB" id="A0A0S8FTC3"/>
<dbReference type="SUPFAM" id="SSF56601">
    <property type="entry name" value="beta-lactamase/transpeptidase-like"/>
    <property type="match status" value="1"/>
</dbReference>
<dbReference type="PANTHER" id="PTHR43283">
    <property type="entry name" value="BETA-LACTAMASE-RELATED"/>
    <property type="match status" value="1"/>
</dbReference>
<protein>
    <recommendedName>
        <fullName evidence="2">Beta-lactamase-related domain-containing protein</fullName>
    </recommendedName>
</protein>
<reference evidence="3 4" key="1">
    <citation type="journal article" date="2015" name="Microbiome">
        <title>Genomic resolution of linkages in carbon, nitrogen, and sulfur cycling among widespread estuary sediment bacteria.</title>
        <authorList>
            <person name="Baker B.J."/>
            <person name="Lazar C.S."/>
            <person name="Teske A.P."/>
            <person name="Dick G.J."/>
        </authorList>
    </citation>
    <scope>NUCLEOTIDE SEQUENCE [LARGE SCALE GENOMIC DNA]</scope>
    <source>
        <strain evidence="3">SM23_42</strain>
    </source>
</reference>
<dbReference type="EMBL" id="LJUJ01000007">
    <property type="protein sequence ID" value="KPK63987.1"/>
    <property type="molecule type" value="Genomic_DNA"/>
</dbReference>
<keyword evidence="1" id="KW-0378">Hydrolase</keyword>
<evidence type="ECO:0000259" key="2">
    <source>
        <dbReference type="Pfam" id="PF00144"/>
    </source>
</evidence>
<evidence type="ECO:0000313" key="4">
    <source>
        <dbReference type="Proteomes" id="UP000051373"/>
    </source>
</evidence>
<accession>A0A0S8FTC3</accession>
<organism evidence="3 4">
    <name type="scientific">candidate division WOR_3 bacterium SM23_42</name>
    <dbReference type="NCBI Taxonomy" id="1703779"/>
    <lineage>
        <taxon>Bacteria</taxon>
        <taxon>Bacteria division WOR-3</taxon>
    </lineage>
</organism>
<evidence type="ECO:0000313" key="3">
    <source>
        <dbReference type="EMBL" id="KPK63987.1"/>
    </source>
</evidence>
<dbReference type="InterPro" id="IPR050789">
    <property type="entry name" value="Diverse_Enzym_Activities"/>
</dbReference>
<sequence length="354" mass="39194">MSLKELDNYLIECTSRKKIPGCVCWVGSQHETSFSEKYGYAQITPQNMLMKKDTVFDLASLTKPIATALSIMILQEKGLLKIGDRLGDTLPVFKNTGCNNTTIKQLLTHTSGLPAWYPTYLIPENERLQRLASLATGKQEVVYSCLGYILLGKVIEHVSGITLDRFLRQNITKKVGLNTLRFGPVSDTTEIAPTEQGNGHEQKMAIQYGDISEIKWRQHLLQGEVHDGNAFYGFQGVAGNAGLFSDIQDLVRFTRAYLGGEIINSDTRALMTKDHTGGEEKRSLGWRVDPYPGVLSPTAFGHTGFTGTMLVIDPQHDLIIVLLANAVHPKVKLGLMNPIRENVVRIIAGSIRPK</sequence>